<reference evidence="3" key="1">
    <citation type="journal article" date="2020" name="mSystems">
        <title>Genome- and Community-Level Interaction Insights into Carbon Utilization and Element Cycling Functions of Hydrothermarchaeota in Hydrothermal Sediment.</title>
        <authorList>
            <person name="Zhou Z."/>
            <person name="Liu Y."/>
            <person name="Xu W."/>
            <person name="Pan J."/>
            <person name="Luo Z.H."/>
            <person name="Li M."/>
        </authorList>
    </citation>
    <scope>NUCLEOTIDE SEQUENCE [LARGE SCALE GENOMIC DNA]</scope>
    <source>
        <strain evidence="3">SpSt-637</strain>
        <strain evidence="2">SpSt-667</strain>
    </source>
</reference>
<evidence type="ECO:0000313" key="2">
    <source>
        <dbReference type="EMBL" id="HGQ36138.1"/>
    </source>
</evidence>
<sequence>MLKHIALIIIGVIVFTIGWGTLLSGIDVKTCSSYVYIPKEFTGRIVPRYTEVYYWRYVVVNLSNVFLRTGTPYSHVFEVNNTLGYIYIEIKGSVEEKEYEGYLSIVDTANNQTIVYTSLNPRISVSEKELNTTLFFLKPLYPGTYRILINLNVNAIISKLLVYGPSSREVEVHAIEISLSPSSEEAYQQIKIEYVCGISFVNALLASVIVGVGISVIVIGAVIAVAKSSRTQTDIVSAKIKRKK</sequence>
<gene>
    <name evidence="3" type="ORF">ENU08_01200</name>
    <name evidence="2" type="ORF">ENU41_05605</name>
</gene>
<comment type="caution">
    <text evidence="3">The sequence shown here is derived from an EMBL/GenBank/DDBJ whole genome shotgun (WGS) entry which is preliminary data.</text>
</comment>
<organism evidence="3">
    <name type="scientific">Ignisphaera aggregans</name>
    <dbReference type="NCBI Taxonomy" id="334771"/>
    <lineage>
        <taxon>Archaea</taxon>
        <taxon>Thermoproteota</taxon>
        <taxon>Thermoprotei</taxon>
        <taxon>Desulfurococcales</taxon>
        <taxon>Desulfurococcaceae</taxon>
        <taxon>Ignisphaera</taxon>
    </lineage>
</organism>
<keyword evidence="1" id="KW-0472">Membrane</keyword>
<dbReference type="EMBL" id="DTBD01000008">
    <property type="protein sequence ID" value="HGQ63847.1"/>
    <property type="molecule type" value="Genomic_DNA"/>
</dbReference>
<feature type="transmembrane region" description="Helical" evidence="1">
    <location>
        <begin position="200"/>
        <end position="226"/>
    </location>
</feature>
<keyword evidence="1" id="KW-1133">Transmembrane helix</keyword>
<evidence type="ECO:0000313" key="3">
    <source>
        <dbReference type="EMBL" id="HGQ63847.1"/>
    </source>
</evidence>
<dbReference type="EMBL" id="DTCK01000036">
    <property type="protein sequence ID" value="HGQ36138.1"/>
    <property type="molecule type" value="Genomic_DNA"/>
</dbReference>
<protein>
    <submittedName>
        <fullName evidence="3">Uncharacterized protein</fullName>
    </submittedName>
</protein>
<evidence type="ECO:0000256" key="1">
    <source>
        <dbReference type="SAM" id="Phobius"/>
    </source>
</evidence>
<name>A0A7C4NLL8_9CREN</name>
<dbReference type="AlphaFoldDB" id="A0A7C4NLL8"/>
<keyword evidence="1" id="KW-0812">Transmembrane</keyword>
<proteinExistence type="predicted"/>
<accession>A0A7C4NLL8</accession>